<dbReference type="KEGG" id="daw:HS1_000621"/>
<proteinExistence type="predicted"/>
<protein>
    <recommendedName>
        <fullName evidence="2">DUF3108 domain-containing protein</fullName>
    </recommendedName>
</protein>
<keyword evidence="1" id="KW-1133">Transmembrane helix</keyword>
<evidence type="ECO:0000259" key="2">
    <source>
        <dbReference type="Pfam" id="PF21347"/>
    </source>
</evidence>
<name>A0A7U4QJC1_DESA2</name>
<feature type="domain" description="DUF3108" evidence="2">
    <location>
        <begin position="138"/>
        <end position="206"/>
    </location>
</feature>
<dbReference type="RefSeq" id="WP_066060807.1">
    <property type="nucleotide sequence ID" value="NZ_CP013015.1"/>
</dbReference>
<dbReference type="PROSITE" id="PS00018">
    <property type="entry name" value="EF_HAND_1"/>
    <property type="match status" value="1"/>
</dbReference>
<accession>A0A7U4QJC1</accession>
<dbReference type="Gene3D" id="2.40.360.20">
    <property type="match status" value="1"/>
</dbReference>
<evidence type="ECO:0000313" key="3">
    <source>
        <dbReference type="EMBL" id="AMM40427.1"/>
    </source>
</evidence>
<dbReference type="Proteomes" id="UP000070560">
    <property type="component" value="Chromosome"/>
</dbReference>
<dbReference type="OrthoDB" id="5503925at2"/>
<organism evidence="3 4">
    <name type="scientific">Desulfofervidus auxilii</name>
    <dbReference type="NCBI Taxonomy" id="1621989"/>
    <lineage>
        <taxon>Bacteria</taxon>
        <taxon>Pseudomonadati</taxon>
        <taxon>Thermodesulfobacteriota</taxon>
        <taxon>Candidatus Desulfofervidia</taxon>
        <taxon>Candidatus Desulfofervidales</taxon>
        <taxon>Candidatus Desulfofervidaceae</taxon>
        <taxon>Candidatus Desulfofervidus</taxon>
    </lineage>
</organism>
<dbReference type="EMBL" id="CP013015">
    <property type="protein sequence ID" value="AMM40427.1"/>
    <property type="molecule type" value="Genomic_DNA"/>
</dbReference>
<dbReference type="Pfam" id="PF21347">
    <property type="entry name" value="DUF3108_like"/>
    <property type="match status" value="1"/>
</dbReference>
<gene>
    <name evidence="3" type="ORF">HS1_000621</name>
</gene>
<evidence type="ECO:0000256" key="1">
    <source>
        <dbReference type="SAM" id="Phobius"/>
    </source>
</evidence>
<keyword evidence="4" id="KW-1185">Reference proteome</keyword>
<sequence>MGGERHLSYRKLLVFVFFFVFIGLPISSFGETYNLKEYFPVEQGEFLNYKVTVLENGVDIEVESQYGGSKVVINGVECTKCVTRGGEMYEYGGWYEDGLRLYKSKYPVEDEYRIYEPYILICPLTLETGEPFTSECIYKIYESGVITEQGPLKVELRALGEEEVTVPAGTFNCLKIYGRVEWKPPYEPAHSGEGYIWLARGIGLIKLDVTPNVVDGREPRVYELLFGFIPVCKGDFDHDGDVDGADLAIFASEFGRTDCLP</sequence>
<evidence type="ECO:0000313" key="4">
    <source>
        <dbReference type="Proteomes" id="UP000070560"/>
    </source>
</evidence>
<keyword evidence="1" id="KW-0812">Transmembrane</keyword>
<keyword evidence="1" id="KW-0472">Membrane</keyword>
<dbReference type="AlphaFoldDB" id="A0A7U4QJC1"/>
<reference evidence="3 4" key="1">
    <citation type="submission" date="2015-10" db="EMBL/GenBank/DDBJ databases">
        <title>Candidatus Desulfofervidus auxilii, a hydrogenotrophic sulfate-reducing bacterium involved in the thermophilic anaerobic oxidation of methane.</title>
        <authorList>
            <person name="Krukenberg V."/>
            <person name="Richter M."/>
            <person name="Wegener G."/>
        </authorList>
    </citation>
    <scope>NUCLEOTIDE SEQUENCE [LARGE SCALE GENOMIC DNA]</scope>
    <source>
        <strain evidence="3 4">HS1</strain>
    </source>
</reference>
<dbReference type="InterPro" id="IPR018247">
    <property type="entry name" value="EF_Hand_1_Ca_BS"/>
</dbReference>
<dbReference type="InterPro" id="IPR049279">
    <property type="entry name" value="DUF3108-like"/>
</dbReference>
<feature type="transmembrane region" description="Helical" evidence="1">
    <location>
        <begin position="12"/>
        <end position="30"/>
    </location>
</feature>